<keyword evidence="7" id="KW-1185">Reference proteome</keyword>
<keyword evidence="3" id="KW-0408">Iron</keyword>
<dbReference type="InterPro" id="IPR013785">
    <property type="entry name" value="Aldolase_TIM"/>
</dbReference>
<gene>
    <name evidence="6" type="ORF">DKT68_19675</name>
</gene>
<dbReference type="InterPro" id="IPR058240">
    <property type="entry name" value="rSAM_sf"/>
</dbReference>
<name>A0A317D0F5_9ACTN</name>
<sequence>MIGTRLDDIDAPRLIRSEHGWWFIGNQTWTLLRPECVGPDGTVDDATTGFLRRIGAFQPRMPASFSLTVLTTTTCNLGCGYCFQNTGLDNTGGARPPRIRRAWLDTGIVERIITFARDRMRRCELDRLYLLLFGGEPLLNPRGCLTLLDRARVIGLDQCAMTTNGVLLSPRLARELYAAGLNGVQVTFDGSRADHDQIRVKRSGAPTFDTILRNVARATEVTGLNWNLRVNVSHHNFDRIADLVGELAAGLSPDRCTVTFAWVGDAGFGYRNTMRHIDDVSDAFVSWSIAALEAGFRMVRPSMRTTCHICSVPGGRYGAVVNADGQLFSCWQSAGKPGFEVGSIDEGYLDVASVPERWVRCGYEYEQPKPALADTFQDRVDGRLLDYLYTSGRL</sequence>
<dbReference type="RefSeq" id="WP_109818871.1">
    <property type="nucleotide sequence ID" value="NZ_QGKR01000226.1"/>
</dbReference>
<dbReference type="PANTHER" id="PTHR43273">
    <property type="entry name" value="ANAEROBIC SULFATASE-MATURATING ENZYME HOMOLOG ASLB-RELATED"/>
    <property type="match status" value="1"/>
</dbReference>
<dbReference type="SUPFAM" id="SSF102114">
    <property type="entry name" value="Radical SAM enzymes"/>
    <property type="match status" value="1"/>
</dbReference>
<evidence type="ECO:0000256" key="3">
    <source>
        <dbReference type="ARBA" id="ARBA00023004"/>
    </source>
</evidence>
<dbReference type="UniPathway" id="UPA00782"/>
<dbReference type="PANTHER" id="PTHR43273:SF8">
    <property type="entry name" value="RADICAL SAM DOMAIN PROTEIN"/>
    <property type="match status" value="1"/>
</dbReference>
<evidence type="ECO:0000256" key="1">
    <source>
        <dbReference type="ARBA" id="ARBA00022691"/>
    </source>
</evidence>
<dbReference type="Pfam" id="PF04055">
    <property type="entry name" value="Radical_SAM"/>
    <property type="match status" value="1"/>
</dbReference>
<organism evidence="6 7">
    <name type="scientific">Micromonospora acroterricola</name>
    <dbReference type="NCBI Taxonomy" id="2202421"/>
    <lineage>
        <taxon>Bacteria</taxon>
        <taxon>Bacillati</taxon>
        <taxon>Actinomycetota</taxon>
        <taxon>Actinomycetes</taxon>
        <taxon>Micromonosporales</taxon>
        <taxon>Micromonosporaceae</taxon>
        <taxon>Micromonospora</taxon>
    </lineage>
</organism>
<accession>A0A317D0F5</accession>
<dbReference type="InterPro" id="IPR023867">
    <property type="entry name" value="Sulphatase_maturase_rSAM"/>
</dbReference>
<dbReference type="SFLD" id="SFLDG01067">
    <property type="entry name" value="SPASM/twitch_domain_containing"/>
    <property type="match status" value="1"/>
</dbReference>
<dbReference type="Gene3D" id="3.20.20.70">
    <property type="entry name" value="Aldolase class I"/>
    <property type="match status" value="1"/>
</dbReference>
<comment type="caution">
    <text evidence="6">The sequence shown here is derived from an EMBL/GenBank/DDBJ whole genome shotgun (WGS) entry which is preliminary data.</text>
</comment>
<evidence type="ECO:0000313" key="7">
    <source>
        <dbReference type="Proteomes" id="UP000245410"/>
    </source>
</evidence>
<evidence type="ECO:0000256" key="4">
    <source>
        <dbReference type="ARBA" id="ARBA00023014"/>
    </source>
</evidence>
<dbReference type="GO" id="GO:0016491">
    <property type="term" value="F:oxidoreductase activity"/>
    <property type="evidence" value="ECO:0007669"/>
    <property type="project" value="InterPro"/>
</dbReference>
<dbReference type="EMBL" id="QGKR01000226">
    <property type="protein sequence ID" value="PWR07286.1"/>
    <property type="molecule type" value="Genomic_DNA"/>
</dbReference>
<dbReference type="PROSITE" id="PS51918">
    <property type="entry name" value="RADICAL_SAM"/>
    <property type="match status" value="1"/>
</dbReference>
<evidence type="ECO:0000259" key="5">
    <source>
        <dbReference type="PROSITE" id="PS51918"/>
    </source>
</evidence>
<dbReference type="InterPro" id="IPR007197">
    <property type="entry name" value="rSAM"/>
</dbReference>
<evidence type="ECO:0000313" key="6">
    <source>
        <dbReference type="EMBL" id="PWR07286.1"/>
    </source>
</evidence>
<feature type="domain" description="Radical SAM core" evidence="5">
    <location>
        <begin position="57"/>
        <end position="302"/>
    </location>
</feature>
<dbReference type="GO" id="GO:0046872">
    <property type="term" value="F:metal ion binding"/>
    <property type="evidence" value="ECO:0007669"/>
    <property type="project" value="UniProtKB-KW"/>
</dbReference>
<dbReference type="CDD" id="cd01335">
    <property type="entry name" value="Radical_SAM"/>
    <property type="match status" value="1"/>
</dbReference>
<keyword evidence="4" id="KW-0411">Iron-sulfur</keyword>
<keyword evidence="2" id="KW-0479">Metal-binding</keyword>
<protein>
    <submittedName>
        <fullName evidence="6">Radical SAM protein</fullName>
    </submittedName>
</protein>
<dbReference type="SFLD" id="SFLDS00029">
    <property type="entry name" value="Radical_SAM"/>
    <property type="match status" value="1"/>
</dbReference>
<dbReference type="Proteomes" id="UP000245410">
    <property type="component" value="Unassembled WGS sequence"/>
</dbReference>
<dbReference type="OrthoDB" id="9782387at2"/>
<evidence type="ECO:0000256" key="2">
    <source>
        <dbReference type="ARBA" id="ARBA00022723"/>
    </source>
</evidence>
<dbReference type="GO" id="GO:0051536">
    <property type="term" value="F:iron-sulfur cluster binding"/>
    <property type="evidence" value="ECO:0007669"/>
    <property type="project" value="UniProtKB-KW"/>
</dbReference>
<proteinExistence type="predicted"/>
<reference evidence="6 7" key="1">
    <citation type="submission" date="2018-05" db="EMBL/GenBank/DDBJ databases">
        <title>Micromonospora atacamensis sp. nov., a novel actinobacteria isolated from high altitude Atacama Desert soil.</title>
        <authorList>
            <person name="Carro L."/>
            <person name="Golinska P."/>
            <person name="Klenk H.-P."/>
            <person name="Goodfellow M."/>
        </authorList>
    </citation>
    <scope>NUCLEOTIDE SEQUENCE [LARGE SCALE GENOMIC DNA]</scope>
    <source>
        <strain evidence="6 7">5R2A7</strain>
    </source>
</reference>
<dbReference type="AlphaFoldDB" id="A0A317D0F5"/>
<keyword evidence="1" id="KW-0949">S-adenosyl-L-methionine</keyword>